<keyword evidence="2" id="KW-1185">Reference proteome</keyword>
<evidence type="ECO:0000313" key="2">
    <source>
        <dbReference type="Proteomes" id="UP001153642"/>
    </source>
</evidence>
<gene>
    <name evidence="1" type="ORF">OSR52_17460</name>
</gene>
<sequence>MKKLLLCICFFSSLSMYPSIPGGYGLSDTDTLSLDKKGQPVSLKKQISISFLDKLEAKFPKAEESLKAEKTASPEFNWQYLKERYKLPDSVNTLQNEAAASLKKIEESGLWVDRFGNEDIVALPVGVKNTIGNVEYAIGVVKAEINPQYTELTVFARIRIPQSNEKGEPLELFFGADNVKLSHQGGIVGDAKLVLLGDVPIPFNGGNWLVTLHGGFDYSTGFTPNLTYATIDCDGIKNIAINGAVEFSRNYILPVMENGEVDEASGTRVRADFNVTVEDWNDLLVDVSIQPFTRAKKRNGKDFDGNFQFYANEAVLDFSDLRNSPSVSFPEYYADKGLLMPNPNTWRGVYIETIDVRLPKEFKTKESIDQKRRVGFGAHHMIIDSYGLSGTFYADNLFQMDQGRTNEQSAWAYSLDHIEVSLAANQFIGAELDGRILMPVSKQTNESGKIGLRYLGLITQEEYMLQVATDSIVDFNLWKAKGQLFPNSGIELRVVEGKFRPKAILNGRLAINASQKKTLANEGQPAPTGQDSTALVQFKGIEFQQFVLQTESPALSIGYLGYRDEVKFGNFPVSIANIELTAQANYASLWFDLNINLMDGAGFGGSTRLGVQALNEERDYRQRWRYDGLDMGMISVSANMGAFAFYGSLTIMDDDPEYGDGFAGELSATFNGLKGVEVSAKGIFGRVDGYRYWYFDASVNNLVPPGTTTGFITPKGFAGGAYYKMKRRGFGSEFSPSGLSYVPDKEQGLGVKAMMMCSIGANGVVDAGAGFEILFNKNGGVSRMGFFGQAKFMADLPLGDDINVLMGKVKENAPALDDYINIDPNSSLAKMGKPFLQKAEMSFPEINTQMGVEASLGIEFDFENSTLHGELDVFVNVAGGVVEGRASGGRAGWAVYHASPNEWYLHMGTPTDRLGLKIGVGPVSVKSGGYFMIGDKIPGSPPPPPIVAEILKEDVQNLDYMRDLNALGEGRGFAFGADISVDTGDINFLILYARFQAGAGFDIMLKDYGEAACSNRGGKQIGIDGWYANGQAYAYLQGELGINIKLFFIRKKIPIIKGAAAVLLQAKAPNPVWMKGYVAGEFNLLGGLVKGNFRLKLTIGEECELMNASPLGGMKIIADVTPKDGTKDIDVFAAPQATFSMKVNQPIVIPEDQGDKTYKILVDKFRIVHNGKEIPGKIKWGMNGDRGTFISTDILPPHQPMKVEVEVSFQEYVNGNYRTLMVDGKKAVETETRDFTTGEAPDHIPLHNIVYAYPVIDQKYFLQEEHGQGYIQLERGQDYLFDLADWKTDVKMVDQTGKETMAAFNYQTTDNKVYYNLPELKNTAKYKMAIVSTTKKKSTSGSKATYENKNVGDGNTAQIRQTQAESIIKEGEIDRLSYDFSTSKYNTFTEKARAIKTVSRNWGKIYSDVIFLANRIQSDETFDVAELTGNDYTENKPLVSVTATLTDDYYQKDMKPPIYGQYPLGGTYRVENREEDGYGMPPRKAVPVLAYYLSSAQNDVEHAWMQTNFPYFYNLPLIYKKDWVDLRSQILNDYVDGLVPKGSLAAAFLDKDFYFMRYGKYTIDMQYVLPGGGKGTGYRYGFKNNNRFR</sequence>
<organism evidence="1 2">
    <name type="scientific">Galbibacter pacificus</name>
    <dbReference type="NCBI Taxonomy" id="2996052"/>
    <lineage>
        <taxon>Bacteria</taxon>
        <taxon>Pseudomonadati</taxon>
        <taxon>Bacteroidota</taxon>
        <taxon>Flavobacteriia</taxon>
        <taxon>Flavobacteriales</taxon>
        <taxon>Flavobacteriaceae</taxon>
        <taxon>Galbibacter</taxon>
    </lineage>
</organism>
<proteinExistence type="predicted"/>
<name>A0ABT6FWM1_9FLAO</name>
<comment type="caution">
    <text evidence="1">The sequence shown here is derived from an EMBL/GenBank/DDBJ whole genome shotgun (WGS) entry which is preliminary data.</text>
</comment>
<reference evidence="1" key="1">
    <citation type="submission" date="2022-11" db="EMBL/GenBank/DDBJ databases">
        <title>High-quality draft genome sequence of Galbibacter sp. strain CMA-7.</title>
        <authorList>
            <person name="Wei L."/>
            <person name="Dong C."/>
            <person name="Shao Z."/>
        </authorList>
    </citation>
    <scope>NUCLEOTIDE SEQUENCE</scope>
    <source>
        <strain evidence="1">CMA-7</strain>
    </source>
</reference>
<evidence type="ECO:0000313" key="1">
    <source>
        <dbReference type="EMBL" id="MDG3587650.1"/>
    </source>
</evidence>
<protein>
    <submittedName>
        <fullName evidence="1">Uncharacterized protein</fullName>
    </submittedName>
</protein>
<accession>A0ABT6FWM1</accession>
<dbReference type="Proteomes" id="UP001153642">
    <property type="component" value="Unassembled WGS sequence"/>
</dbReference>
<dbReference type="EMBL" id="JAPMUA010000008">
    <property type="protein sequence ID" value="MDG3587650.1"/>
    <property type="molecule type" value="Genomic_DNA"/>
</dbReference>
<dbReference type="RefSeq" id="WP_277901377.1">
    <property type="nucleotide sequence ID" value="NZ_JAPMUA010000008.1"/>
</dbReference>